<dbReference type="Proteomes" id="UP000295717">
    <property type="component" value="Unassembled WGS sequence"/>
</dbReference>
<organism evidence="3 4">
    <name type="scientific">Thiobaca trueperi</name>
    <dbReference type="NCBI Taxonomy" id="127458"/>
    <lineage>
        <taxon>Bacteria</taxon>
        <taxon>Pseudomonadati</taxon>
        <taxon>Pseudomonadota</taxon>
        <taxon>Gammaproteobacteria</taxon>
        <taxon>Chromatiales</taxon>
        <taxon>Chromatiaceae</taxon>
        <taxon>Thiobaca</taxon>
    </lineage>
</organism>
<keyword evidence="4" id="KW-1185">Reference proteome</keyword>
<dbReference type="PANTHER" id="PTHR41259">
    <property type="entry name" value="DOUBLE-STRAND BREAK REPAIR RAD50 ATPASE, PUTATIVE-RELATED"/>
    <property type="match status" value="1"/>
</dbReference>
<dbReference type="AlphaFoldDB" id="A0A4R3N6R6"/>
<keyword evidence="1" id="KW-0175">Coiled coil</keyword>
<evidence type="ECO:0000259" key="2">
    <source>
        <dbReference type="Pfam" id="PF13514"/>
    </source>
</evidence>
<feature type="coiled-coil region" evidence="1">
    <location>
        <begin position="857"/>
        <end position="891"/>
    </location>
</feature>
<gene>
    <name evidence="3" type="ORF">EDC35_101498</name>
</gene>
<reference evidence="3 4" key="1">
    <citation type="submission" date="2019-03" db="EMBL/GenBank/DDBJ databases">
        <title>Genomic Encyclopedia of Type Strains, Phase IV (KMG-IV): sequencing the most valuable type-strain genomes for metagenomic binning, comparative biology and taxonomic classification.</title>
        <authorList>
            <person name="Goeker M."/>
        </authorList>
    </citation>
    <scope>NUCLEOTIDE SEQUENCE [LARGE SCALE GENOMIC DNA]</scope>
    <source>
        <strain evidence="3 4">DSM 13587</strain>
    </source>
</reference>
<evidence type="ECO:0000256" key="1">
    <source>
        <dbReference type="SAM" id="Coils"/>
    </source>
</evidence>
<evidence type="ECO:0000313" key="3">
    <source>
        <dbReference type="EMBL" id="TCT24177.1"/>
    </source>
</evidence>
<name>A0A4R3N6R6_9GAMM</name>
<dbReference type="EMBL" id="SMAO01000001">
    <property type="protein sequence ID" value="TCT24177.1"/>
    <property type="molecule type" value="Genomic_DNA"/>
</dbReference>
<dbReference type="Pfam" id="PF13514">
    <property type="entry name" value="AAA_27"/>
    <property type="match status" value="1"/>
</dbReference>
<evidence type="ECO:0000313" key="4">
    <source>
        <dbReference type="Proteomes" id="UP000295717"/>
    </source>
</evidence>
<dbReference type="SUPFAM" id="SSF52540">
    <property type="entry name" value="P-loop containing nucleoside triphosphate hydrolases"/>
    <property type="match status" value="1"/>
</dbReference>
<accession>A0A4R3N6R6</accession>
<protein>
    <submittedName>
        <fullName evidence="3">Uncharacterized protein YhaN</fullName>
    </submittedName>
</protein>
<dbReference type="InterPro" id="IPR038734">
    <property type="entry name" value="YhaN_AAA"/>
</dbReference>
<feature type="domain" description="YhaN AAA" evidence="2">
    <location>
        <begin position="1"/>
        <end position="207"/>
    </location>
</feature>
<dbReference type="Gene3D" id="3.40.50.300">
    <property type="entry name" value="P-loop containing nucleotide triphosphate hydrolases"/>
    <property type="match status" value="2"/>
</dbReference>
<feature type="coiled-coil region" evidence="1">
    <location>
        <begin position="722"/>
        <end position="756"/>
    </location>
</feature>
<comment type="caution">
    <text evidence="3">The sequence shown here is derived from an EMBL/GenBank/DDBJ whole genome shotgun (WGS) entry which is preliminary data.</text>
</comment>
<proteinExistence type="predicted"/>
<dbReference type="RefSeq" id="WP_132975373.1">
    <property type="nucleotide sequence ID" value="NZ_SMAO01000001.1"/>
</dbReference>
<dbReference type="PANTHER" id="PTHR41259:SF1">
    <property type="entry name" value="DOUBLE-STRAND BREAK REPAIR RAD50 ATPASE, PUTATIVE-RELATED"/>
    <property type="match status" value="1"/>
</dbReference>
<dbReference type="OrthoDB" id="9789562at2"/>
<sequence>MKILDLHLRAFGPFTDRHLDLSGGQHGLHLIFGHNEAGKSSALRALRALLYGIPERTQDDFLHGKQELRIGGRLRGSDGADLVCFRRKGHKNTLLDAACKAAIDDECLTRLLGGVDGPLFERLFGIDHESLVRGGQELLAEQGREAEALFGSGLGGVNLHAVLKGLDEEASQLFVPRGSKPLINKTLNQFVEIERQQRDASLSARHWEETRKIVEQAQRRLAELDADLSESVRQRSRLERIRRTLPDLARRAALREQLAQLGETPHLSPTFGQRREASVSQRALAVAAQRAAQNRHTELQAKVAALTISEDLLAEAEAIDDLRESLGSHRKAAKDRPALVAERAALESQAAVWLAQVRPDLTLADAPGLRSRLNRRRRVTELGGSREARLAAVEQAARQLAESGRRLADKNQLFAALPPEPPLDGLRRALDEARRAGDLEQAGAEARARLLRHLDDSQRELAALGCWDAGLDDLCRTPLPVPETIERFATDFQALDESRRTLDKSRAETEAERRRIAESLRAFQLAGRVPSEADLDQARAHRDQGWRLLKRQWLDGADVTAETRDYGAGRALPAVFEESLSAADEVADRLRRESQRVYEQATTQARLETCEQQLREIERALTLEAGRRAALQQSWQSLWLACGITPLPPREMQPWLTRAVRLRERAAQADELRAGVAELEARQQMHARALHAALTALGLPAPPPERGLSLLLNQAETHLTALMETGRQRERLKKDLTELEETEQRLVLDVETAEKERHDWLTAWAALMNELGLAQDTSPGEASDHLKTLDDSLKQIREAERLAERIAGIDADAAAFGQRASGLLTRLAPDLLARPLDEAVIELHQRLGRQREDQSRRDELLTQLRQAGTDRQQAESAIQAADAILAELCREAGCASPDDLIAVEQRAQTHRQCLTQLDELESALVSAGDGLGLADLQAEAEADRTDRDALPAELAALETRIETELRPRQAELLEQKLNAERDFADMAGSDQAAALAEAAQQTLASLRGQSERYVRLKLAARILRDEIERFRRQHRDPILTRASGYFARLTCDAFSAIETDFDDADQPVLVGLRATGERLRVEGMSTGTRDQLYLALRLANLDHRLDHAEPLPFIVDDILIQFDDPRARATLAALADFSARTQVVLFTHHQRVVEQARELDPAGERVMVHELI</sequence>
<feature type="coiled-coil region" evidence="1">
    <location>
        <begin position="207"/>
        <end position="241"/>
    </location>
</feature>
<dbReference type="InterPro" id="IPR027417">
    <property type="entry name" value="P-loop_NTPase"/>
</dbReference>